<proteinExistence type="inferred from homology"/>
<dbReference type="InterPro" id="IPR027363">
    <property type="entry name" value="M1Pi_N"/>
</dbReference>
<dbReference type="AlphaFoldDB" id="A0A7C4R2M8"/>
<dbReference type="InterPro" id="IPR037171">
    <property type="entry name" value="NagB/RpiA_transferase-like"/>
</dbReference>
<comment type="caution">
    <text evidence="2">The sequence shown here is derived from an EMBL/GenBank/DDBJ whole genome shotgun (WGS) entry which is preliminary data.</text>
</comment>
<evidence type="ECO:0008006" key="3">
    <source>
        <dbReference type="Google" id="ProtNLM"/>
    </source>
</evidence>
<reference evidence="2" key="1">
    <citation type="journal article" date="2020" name="mSystems">
        <title>Genome- and Community-Level Interaction Insights into Carbon Utilization and Element Cycling Functions of Hydrothermarchaeota in Hydrothermal Sediment.</title>
        <authorList>
            <person name="Zhou Z."/>
            <person name="Liu Y."/>
            <person name="Xu W."/>
            <person name="Pan J."/>
            <person name="Luo Z.H."/>
            <person name="Li M."/>
        </authorList>
    </citation>
    <scope>NUCLEOTIDE SEQUENCE [LARGE SCALE GENOMIC DNA]</scope>
    <source>
        <strain evidence="2">SpSt-579</strain>
    </source>
</reference>
<evidence type="ECO:0000313" key="2">
    <source>
        <dbReference type="EMBL" id="HGT71162.1"/>
    </source>
</evidence>
<dbReference type="InterPro" id="IPR000649">
    <property type="entry name" value="IF-2B-related"/>
</dbReference>
<dbReference type="Pfam" id="PF01008">
    <property type="entry name" value="IF-2B"/>
    <property type="match status" value="1"/>
</dbReference>
<sequence>MDKIDSLEKDIISLKIQGATNIAFSVLEGIVIASKKIPANKPVGEYLEKIGKKLAYARPTEPLAQNAIRFIFSNKKKGLEYYLLKVAEYKKLISEAKIKMGEEGIKLIHDGGVYFTHCHSSTVTSIFIKAYKQGKKFSVIATETRPRFQGRITVRELLDAGIEDVTLIIDDAIETILQNYRQKIKAVFLGADLLSCDGFVNKIGSLGIAYSAYHNNIPFYSMSILLKYDPRSFSNEMIEKRSEKEIWKDAPAKLKIYSPAFDFVPYDTGVKIVSEAGIIEGKEVSSVACSSYSFLK</sequence>
<protein>
    <recommendedName>
        <fullName evidence="3">S-methyl-5-thioribose-1-phosphate isomerase</fullName>
    </recommendedName>
</protein>
<accession>A0A7C4R2M8</accession>
<dbReference type="PANTHER" id="PTHR43475:SF1">
    <property type="entry name" value="METHYLTHIORIBOSE-1-PHOSPHATE ISOMERASE"/>
    <property type="match status" value="1"/>
</dbReference>
<dbReference type="Gene3D" id="1.20.120.420">
    <property type="entry name" value="translation initiation factor eif-2b, domain 1"/>
    <property type="match status" value="1"/>
</dbReference>
<organism evidence="2">
    <name type="scientific">candidate division CPR3 bacterium</name>
    <dbReference type="NCBI Taxonomy" id="2268181"/>
    <lineage>
        <taxon>Bacteria</taxon>
        <taxon>Bacteria division CPR3</taxon>
    </lineage>
</organism>
<gene>
    <name evidence="2" type="ORF">ENT43_02805</name>
</gene>
<dbReference type="EMBL" id="DSYQ01000012">
    <property type="protein sequence ID" value="HGT71162.1"/>
    <property type="molecule type" value="Genomic_DNA"/>
</dbReference>
<evidence type="ECO:0000256" key="1">
    <source>
        <dbReference type="RuleBase" id="RU003814"/>
    </source>
</evidence>
<dbReference type="InterPro" id="IPR042529">
    <property type="entry name" value="IF_2B-like_C"/>
</dbReference>
<dbReference type="GO" id="GO:0046523">
    <property type="term" value="F:S-methyl-5-thioribose-1-phosphate isomerase activity"/>
    <property type="evidence" value="ECO:0007669"/>
    <property type="project" value="TreeGrafter"/>
</dbReference>
<dbReference type="PANTHER" id="PTHR43475">
    <property type="entry name" value="METHYLTHIORIBOSE-1-PHOSPHATE ISOMERASE"/>
    <property type="match status" value="1"/>
</dbReference>
<comment type="similarity">
    <text evidence="1">Belongs to the eIF-2B alpha/beta/delta subunits family.</text>
</comment>
<dbReference type="GO" id="GO:0019509">
    <property type="term" value="P:L-methionine salvage from methylthioadenosine"/>
    <property type="evidence" value="ECO:0007669"/>
    <property type="project" value="TreeGrafter"/>
</dbReference>
<dbReference type="Gene3D" id="3.40.50.10470">
    <property type="entry name" value="Translation initiation factor eif-2b, domain 2"/>
    <property type="match status" value="1"/>
</dbReference>
<name>A0A7C4R2M8_UNCC3</name>
<dbReference type="SUPFAM" id="SSF100950">
    <property type="entry name" value="NagB/RpiA/CoA transferase-like"/>
    <property type="match status" value="1"/>
</dbReference>